<dbReference type="AlphaFoldDB" id="H0EL77"/>
<name>H0EL77_GLAL7</name>
<proteinExistence type="predicted"/>
<reference evidence="1 2" key="1">
    <citation type="journal article" date="2012" name="Eukaryot. Cell">
        <title>Genome sequence of the fungus Glarea lozoyensis: the first genome sequence of a species from the Helotiaceae family.</title>
        <authorList>
            <person name="Youssar L."/>
            <person name="Gruening B.A."/>
            <person name="Erxleben A."/>
            <person name="Guenther S."/>
            <person name="Huettel W."/>
        </authorList>
    </citation>
    <scope>NUCLEOTIDE SEQUENCE [LARGE SCALE GENOMIC DNA]</scope>
    <source>
        <strain evidence="2">ATCC 74030 / MF5533</strain>
    </source>
</reference>
<dbReference type="HOGENOM" id="CLU_1525298_0_0_1"/>
<evidence type="ECO:0000313" key="2">
    <source>
        <dbReference type="Proteomes" id="UP000005446"/>
    </source>
</evidence>
<dbReference type="InParanoid" id="H0EL77"/>
<dbReference type="Proteomes" id="UP000005446">
    <property type="component" value="Unassembled WGS sequence"/>
</dbReference>
<accession>H0EL77</accession>
<comment type="caution">
    <text evidence="1">The sequence shown here is derived from an EMBL/GenBank/DDBJ whole genome shotgun (WGS) entry which is preliminary data.</text>
</comment>
<protein>
    <submittedName>
        <fullName evidence="1">Uncharacterized protein</fullName>
    </submittedName>
</protein>
<sequence length="176" mass="19638">MVYNIEAITEYVFYATTSVLSASIAKTLYPLEGEETPKSSRGSEGWHLTIQPNVLRKNFEGGTAKQMIVDVSDHPKKGIRLRVGWDWMRLDPFGTSTGKALDQERKSKGEGVYEWRVKRKEPSEGGLEEVVRSLDDVVEQAGKMVVISVPGCNVHAAIERIFVLQYIHSSVLAGRT</sequence>
<organism evidence="1 2">
    <name type="scientific">Glarea lozoyensis (strain ATCC 74030 / MF5533)</name>
    <dbReference type="NCBI Taxonomy" id="1104152"/>
    <lineage>
        <taxon>Eukaryota</taxon>
        <taxon>Fungi</taxon>
        <taxon>Dikarya</taxon>
        <taxon>Ascomycota</taxon>
        <taxon>Pezizomycotina</taxon>
        <taxon>Leotiomycetes</taxon>
        <taxon>Helotiales</taxon>
        <taxon>Helotiaceae</taxon>
        <taxon>Glarea</taxon>
    </lineage>
</organism>
<keyword evidence="2" id="KW-1185">Reference proteome</keyword>
<evidence type="ECO:0000313" key="1">
    <source>
        <dbReference type="EMBL" id="EHL00706.1"/>
    </source>
</evidence>
<dbReference type="OrthoDB" id="5319830at2759"/>
<dbReference type="EMBL" id="AGUE01000074">
    <property type="protein sequence ID" value="EHL00706.1"/>
    <property type="molecule type" value="Genomic_DNA"/>
</dbReference>
<gene>
    <name evidence="1" type="ORF">M7I_3337</name>
</gene>